<organism evidence="11 12">
    <name type="scientific">Diachasma alloeum</name>
    <dbReference type="NCBI Taxonomy" id="454923"/>
    <lineage>
        <taxon>Eukaryota</taxon>
        <taxon>Metazoa</taxon>
        <taxon>Ecdysozoa</taxon>
        <taxon>Arthropoda</taxon>
        <taxon>Hexapoda</taxon>
        <taxon>Insecta</taxon>
        <taxon>Pterygota</taxon>
        <taxon>Neoptera</taxon>
        <taxon>Endopterygota</taxon>
        <taxon>Hymenoptera</taxon>
        <taxon>Apocrita</taxon>
        <taxon>Ichneumonoidea</taxon>
        <taxon>Braconidae</taxon>
        <taxon>Opiinae</taxon>
        <taxon>Diachasma</taxon>
    </lineage>
</organism>
<accession>A0A4E0S4J6</accession>
<keyword evidence="9 10" id="KW-0807">Transducer</keyword>
<dbReference type="GO" id="GO:0005549">
    <property type="term" value="F:odorant binding"/>
    <property type="evidence" value="ECO:0007669"/>
    <property type="project" value="InterPro"/>
</dbReference>
<dbReference type="EMBL" id="ML158743">
    <property type="protein sequence ID" value="THK33143.1"/>
    <property type="molecule type" value="Genomic_DNA"/>
</dbReference>
<feature type="transmembrane region" description="Helical" evidence="10">
    <location>
        <begin position="264"/>
        <end position="287"/>
    </location>
</feature>
<comment type="caution">
    <text evidence="10">Lacks conserved residue(s) required for the propagation of feature annotation.</text>
</comment>
<feature type="transmembrane region" description="Helical" evidence="10">
    <location>
        <begin position="122"/>
        <end position="142"/>
    </location>
</feature>
<comment type="similarity">
    <text evidence="10">Belongs to the insect chemoreceptor superfamily. Heteromeric odorant receptor channel (TC 1.A.69) family.</text>
</comment>
<dbReference type="AlphaFoldDB" id="A0A4E0S4J6"/>
<evidence type="ECO:0000256" key="9">
    <source>
        <dbReference type="ARBA" id="ARBA00023224"/>
    </source>
</evidence>
<evidence type="ECO:0000256" key="6">
    <source>
        <dbReference type="ARBA" id="ARBA00022989"/>
    </source>
</evidence>
<keyword evidence="4 10" id="KW-0812">Transmembrane</keyword>
<reference evidence="11" key="1">
    <citation type="submission" date="2019-02" db="EMBL/GenBank/DDBJ databases">
        <title>Genome of the parasitoid wasp Diachasma alloeum, an emerging model for ecological speciation and transitions to asexual reproduction.</title>
        <authorList>
            <person name="Robertson H.M."/>
            <person name="Walden K.K."/>
            <person name="Tvedte E.S."/>
            <person name="Hood G.R."/>
            <person name="Feder J.L."/>
            <person name="Forbes A.A."/>
            <person name="Logsdon J.M."/>
            <person name="Mcelroy K.E."/>
        </authorList>
    </citation>
    <scope>NUCLEOTIDE SEQUENCE [LARGE SCALE GENOMIC DNA]</scope>
    <source>
        <strain evidence="11">Michigan</strain>
    </source>
</reference>
<keyword evidence="12" id="KW-1185">Reference proteome</keyword>
<name>A0A4E0S4J6_9HYME</name>
<dbReference type="GO" id="GO:0005886">
    <property type="term" value="C:plasma membrane"/>
    <property type="evidence" value="ECO:0007669"/>
    <property type="project" value="UniProtKB-SubCell"/>
</dbReference>
<evidence type="ECO:0000256" key="5">
    <source>
        <dbReference type="ARBA" id="ARBA00022725"/>
    </source>
</evidence>
<evidence type="ECO:0000313" key="11">
    <source>
        <dbReference type="EMBL" id="THK33143.1"/>
    </source>
</evidence>
<keyword evidence="8 10" id="KW-0675">Receptor</keyword>
<keyword evidence="2" id="KW-1003">Cell membrane</keyword>
<dbReference type="PANTHER" id="PTHR21137">
    <property type="entry name" value="ODORANT RECEPTOR"/>
    <property type="match status" value="1"/>
</dbReference>
<keyword evidence="7 10" id="KW-0472">Membrane</keyword>
<evidence type="ECO:0000256" key="10">
    <source>
        <dbReference type="RuleBase" id="RU351113"/>
    </source>
</evidence>
<keyword evidence="5 10" id="KW-0552">Olfaction</keyword>
<keyword evidence="3 10" id="KW-0716">Sensory transduction</keyword>
<keyword evidence="6 10" id="KW-1133">Transmembrane helix</keyword>
<comment type="subcellular location">
    <subcellularLocation>
        <location evidence="1 10">Cell membrane</location>
        <topology evidence="1 10">Multi-pass membrane protein</topology>
    </subcellularLocation>
</comment>
<evidence type="ECO:0000256" key="2">
    <source>
        <dbReference type="ARBA" id="ARBA00022475"/>
    </source>
</evidence>
<sequence length="399" mass="46147">MFAVSNSLLEKLCLRSIYGVFHDTSVTEEENVLLFSVTAAAALLVILGFISNFIHEWNLDMHRALETMPMIFSTILAWFGGVSLCRSKEGMKGLLENMKTAWTKELKEGVDDKIINTAKRSILFTVFYAILICAVGAFYLIVPFVRAVHKFVTDEDQTHFDFNMRLLPIRYPFSIDTVPMYILCTIFEVVCTFFFINSYLSVDTLFLQLTTILSLLLQIVGKKYAEITLYNDVRKLNCGLLKKLHNMGRQHSELLSYCERIEEIFNPIIFLIIIFTSAHLCVCVFALESKLSVLQFVDAATLLFHFVAIIMQPFIYCNSAEDISHWTNNIANTIYTCQWPDQSQKFRKIVLLTMIRSHRDYKFKAYGLYKVNRYLLTQLVHTAFNFFMLLRKTNNSLNI</sequence>
<feature type="transmembrane region" description="Helical" evidence="10">
    <location>
        <begin position="32"/>
        <end position="55"/>
    </location>
</feature>
<dbReference type="Proteomes" id="UP000297026">
    <property type="component" value="Unassembled WGS sequence"/>
</dbReference>
<evidence type="ECO:0000313" key="12">
    <source>
        <dbReference type="Proteomes" id="UP000297026"/>
    </source>
</evidence>
<evidence type="ECO:0000256" key="1">
    <source>
        <dbReference type="ARBA" id="ARBA00004651"/>
    </source>
</evidence>
<proteinExistence type="inferred from homology"/>
<evidence type="ECO:0000256" key="7">
    <source>
        <dbReference type="ARBA" id="ARBA00023136"/>
    </source>
</evidence>
<evidence type="ECO:0000256" key="8">
    <source>
        <dbReference type="ARBA" id="ARBA00023170"/>
    </source>
</evidence>
<feature type="transmembrane region" description="Helical" evidence="10">
    <location>
        <begin position="178"/>
        <end position="197"/>
    </location>
</feature>
<evidence type="ECO:0000256" key="4">
    <source>
        <dbReference type="ARBA" id="ARBA00022692"/>
    </source>
</evidence>
<dbReference type="PANTHER" id="PTHR21137:SF35">
    <property type="entry name" value="ODORANT RECEPTOR 19A-RELATED"/>
    <property type="match status" value="1"/>
</dbReference>
<evidence type="ECO:0000256" key="3">
    <source>
        <dbReference type="ARBA" id="ARBA00022606"/>
    </source>
</evidence>
<dbReference type="GO" id="GO:0007165">
    <property type="term" value="P:signal transduction"/>
    <property type="evidence" value="ECO:0007669"/>
    <property type="project" value="UniProtKB-KW"/>
</dbReference>
<gene>
    <name evidence="11" type="primary">Or185</name>
    <name evidence="11" type="ORF">DALL_DALL000338</name>
</gene>
<dbReference type="InterPro" id="IPR004117">
    <property type="entry name" value="7tm6_olfct_rcpt"/>
</dbReference>
<dbReference type="Pfam" id="PF02949">
    <property type="entry name" value="7tm_6"/>
    <property type="match status" value="1"/>
</dbReference>
<protein>
    <recommendedName>
        <fullName evidence="10">Odorant receptor</fullName>
    </recommendedName>
</protein>
<feature type="transmembrane region" description="Helical" evidence="10">
    <location>
        <begin position="299"/>
        <end position="316"/>
    </location>
</feature>
<dbReference type="GO" id="GO:0004984">
    <property type="term" value="F:olfactory receptor activity"/>
    <property type="evidence" value="ECO:0007669"/>
    <property type="project" value="InterPro"/>
</dbReference>